<dbReference type="PANTHER" id="PTHR45639:SF34">
    <property type="entry name" value="CHAPERONE PROTEIN DNAK"/>
    <property type="match status" value="1"/>
</dbReference>
<accession>A0A196SDJ9</accession>
<evidence type="ECO:0000256" key="1">
    <source>
        <dbReference type="ARBA" id="ARBA00022741"/>
    </source>
</evidence>
<protein>
    <submittedName>
        <fullName evidence="3">Hsp70</fullName>
    </submittedName>
</protein>
<organism evidence="3 4">
    <name type="scientific">Blastocystis sp. subtype 1 (strain ATCC 50177 / NandII)</name>
    <dbReference type="NCBI Taxonomy" id="478820"/>
    <lineage>
        <taxon>Eukaryota</taxon>
        <taxon>Sar</taxon>
        <taxon>Stramenopiles</taxon>
        <taxon>Bigyra</taxon>
        <taxon>Opalozoa</taxon>
        <taxon>Opalinata</taxon>
        <taxon>Blastocystidae</taxon>
        <taxon>Blastocystis</taxon>
    </lineage>
</organism>
<dbReference type="Proteomes" id="UP000078348">
    <property type="component" value="Unassembled WGS sequence"/>
</dbReference>
<gene>
    <name evidence="3" type="ORF">AV274_3166</name>
</gene>
<keyword evidence="2" id="KW-0067">ATP-binding</keyword>
<name>A0A196SDJ9_BLAHN</name>
<dbReference type="InterPro" id="IPR013126">
    <property type="entry name" value="Hsp_70_fam"/>
</dbReference>
<dbReference type="PRINTS" id="PR00301">
    <property type="entry name" value="HEATSHOCK70"/>
</dbReference>
<keyword evidence="1" id="KW-0547">Nucleotide-binding</keyword>
<dbReference type="CDD" id="cd24029">
    <property type="entry name" value="ASKHA_NBD_HSP70_DnaK_HscA_HscC"/>
    <property type="match status" value="1"/>
</dbReference>
<dbReference type="Gene3D" id="3.30.420.40">
    <property type="match status" value="2"/>
</dbReference>
<evidence type="ECO:0000256" key="2">
    <source>
        <dbReference type="ARBA" id="ARBA00022840"/>
    </source>
</evidence>
<dbReference type="STRING" id="478820.A0A196SDJ9"/>
<dbReference type="EMBL" id="LXWW01000169">
    <property type="protein sequence ID" value="OAO15130.1"/>
    <property type="molecule type" value="Genomic_DNA"/>
</dbReference>
<dbReference type="GO" id="GO:0034663">
    <property type="term" value="C:endoplasmic reticulum chaperone complex"/>
    <property type="evidence" value="ECO:0007669"/>
    <property type="project" value="TreeGrafter"/>
</dbReference>
<dbReference type="SUPFAM" id="SSF53067">
    <property type="entry name" value="Actin-like ATPase domain"/>
    <property type="match status" value="2"/>
</dbReference>
<dbReference type="InterPro" id="IPR043129">
    <property type="entry name" value="ATPase_NBD"/>
</dbReference>
<dbReference type="Gene3D" id="3.90.640.10">
    <property type="entry name" value="Actin, Chain A, domain 4"/>
    <property type="match status" value="1"/>
</dbReference>
<dbReference type="GO" id="GO:0140662">
    <property type="term" value="F:ATP-dependent protein folding chaperone"/>
    <property type="evidence" value="ECO:0007669"/>
    <property type="project" value="InterPro"/>
</dbReference>
<evidence type="ECO:0000313" key="3">
    <source>
        <dbReference type="EMBL" id="OAO15130.1"/>
    </source>
</evidence>
<dbReference type="InterPro" id="IPR018181">
    <property type="entry name" value="Heat_shock_70_CS"/>
</dbReference>
<dbReference type="GO" id="GO:0005524">
    <property type="term" value="F:ATP binding"/>
    <property type="evidence" value="ECO:0007669"/>
    <property type="project" value="UniProtKB-KW"/>
</dbReference>
<dbReference type="GO" id="GO:0030968">
    <property type="term" value="P:endoplasmic reticulum unfolded protein response"/>
    <property type="evidence" value="ECO:0007669"/>
    <property type="project" value="TreeGrafter"/>
</dbReference>
<sequence length="656" mass="74902">MAETYPVVGIDFGTSNSVCFIFSKGAPECVKFNYQLFTPSCYSFRDGDEHCGEVAKNLMKKQPESVIYDMKRYIGKHEYEFREMFDHFHYLFSLHENGKGQLYYSHPDQNGTNHRVFASAVVSKLYSYIIDEAREQLRQEVEYGVITVPAYFSDQQIDILKKAAQIAGLRQLDVIPEPTAAALAYGISIPNSKLVIYDLGGGTFDVCILEVTLNDGYKVIKCGGDPFLGGRDFDQRMLALIKKKLERNGVDVNALTDNQLAYLQSQAETAKIALSVKGVIHATVYLSDSFEGIEEVYIQKEEFESSIRDLIEHTCDLVEDYLDELDIELTDTDTIGLVGGSSQIPLVRTMLEERFPEAQISTQENTTTIVAKGACMRAYEQYCRHHHIAVSESLFIRKINQFLNQPIFLRIGMNLERPVLKQGSPIGREQRVVYHHVSDSKQEKVIVLKGIREIGSFPLDVEKGKSVELVVWASDNRAVNVRYDGHVIDFTVREVVEDGEVDMMAKPEVGPATEKEVELKSLEVAVEMWKRDREVMWSSEESKKKAFEAIEEGVEKIKENKANEDAIHDYTLSLCEWHEELVRSTTMLKEHIKEHIAELLKERQRMDEGDSQNKKTILEYIDKRISDLNSGVDYSLNLEHFDKNSTNFMSWLKEYS</sequence>
<evidence type="ECO:0000313" key="4">
    <source>
        <dbReference type="Proteomes" id="UP000078348"/>
    </source>
</evidence>
<comment type="caution">
    <text evidence="3">The sequence shown here is derived from an EMBL/GenBank/DDBJ whole genome shotgun (WGS) entry which is preliminary data.</text>
</comment>
<proteinExistence type="predicted"/>
<reference evidence="3 4" key="1">
    <citation type="submission" date="2016-05" db="EMBL/GenBank/DDBJ databases">
        <title>Nuclear genome of Blastocystis sp. subtype 1 NandII.</title>
        <authorList>
            <person name="Gentekaki E."/>
            <person name="Curtis B."/>
            <person name="Stairs C."/>
            <person name="Eme L."/>
            <person name="Herman E."/>
            <person name="Klimes V."/>
            <person name="Arias M.C."/>
            <person name="Elias M."/>
            <person name="Hilliou F."/>
            <person name="Klute M."/>
            <person name="Malik S.-B."/>
            <person name="Pightling A."/>
            <person name="Rachubinski R."/>
            <person name="Salas D."/>
            <person name="Schlacht A."/>
            <person name="Suga H."/>
            <person name="Archibald J."/>
            <person name="Ball S.G."/>
            <person name="Clark G."/>
            <person name="Dacks J."/>
            <person name="Van Der Giezen M."/>
            <person name="Tsaousis A."/>
            <person name="Roger A."/>
        </authorList>
    </citation>
    <scope>NUCLEOTIDE SEQUENCE [LARGE SCALE GENOMIC DNA]</scope>
    <source>
        <strain evidence="4">ATCC 50177 / NandII</strain>
    </source>
</reference>
<dbReference type="AlphaFoldDB" id="A0A196SDJ9"/>
<dbReference type="PANTHER" id="PTHR45639">
    <property type="entry name" value="HSC70CB, ISOFORM G-RELATED"/>
    <property type="match status" value="1"/>
</dbReference>
<dbReference type="PROSITE" id="PS01036">
    <property type="entry name" value="HSP70_3"/>
    <property type="match status" value="1"/>
</dbReference>
<dbReference type="Pfam" id="PF00012">
    <property type="entry name" value="HSP70"/>
    <property type="match status" value="1"/>
</dbReference>
<keyword evidence="4" id="KW-1185">Reference proteome</keyword>